<evidence type="ECO:0000313" key="1">
    <source>
        <dbReference type="EMBL" id="QEG13298.1"/>
    </source>
</evidence>
<reference evidence="1 2" key="1">
    <citation type="submission" date="2019-04" db="EMBL/GenBank/DDBJ databases">
        <authorList>
            <person name="Anderson K.J."/>
            <person name="Thurgood T.L."/>
            <person name="Sharma R."/>
            <person name="Arens D.K."/>
            <person name="Kruger J.L."/>
            <person name="Thompson D.W."/>
            <person name="Casjens S."/>
            <person name="Grose J.H."/>
        </authorList>
    </citation>
    <scope>NUCLEOTIDE SEQUENCE [LARGE SCALE GENOMIC DNA]</scope>
</reference>
<gene>
    <name evidence="1" type="ORF">KAALPHA_280</name>
</gene>
<dbReference type="EMBL" id="MN013084">
    <property type="protein sequence ID" value="QEG13298.1"/>
    <property type="molecule type" value="Genomic_DNA"/>
</dbReference>
<name>A0A5B9NGV8_9CAUD</name>
<sequence length="135" mass="15641">MEISLKAEVKYSSIRWKNNMKINNHLTLIQEEAQKNWALVIEGNPPTIEQYKRKPELYNTIPHGFYRIDVEINDTWAADEGIRIARGLGVKIMMNTRQTIHHIAKGNVVISGNTMTVFGRFDKQGREIFFRPGNQ</sequence>
<dbReference type="Proteomes" id="UP000325316">
    <property type="component" value="Segment"/>
</dbReference>
<protein>
    <submittedName>
        <fullName evidence="1">Uncharacterized protein</fullName>
    </submittedName>
</protein>
<proteinExistence type="predicted"/>
<organism evidence="1 2">
    <name type="scientific">Klebsiella phage vB_KaeM_KaAlpha</name>
    <dbReference type="NCBI Taxonomy" id="2591367"/>
    <lineage>
        <taxon>Viruses</taxon>
        <taxon>Duplodnaviria</taxon>
        <taxon>Heunggongvirae</taxon>
        <taxon>Uroviricota</taxon>
        <taxon>Caudoviricetes</taxon>
        <taxon>Pantevenvirales</taxon>
        <taxon>Straboviridae</taxon>
        <taxon>Tevenvirinae</taxon>
        <taxon>Karamvirus</taxon>
        <taxon>Karamvirus pg7</taxon>
    </lineage>
</organism>
<accession>A0A5B9NGV8</accession>
<evidence type="ECO:0000313" key="2">
    <source>
        <dbReference type="Proteomes" id="UP000325316"/>
    </source>
</evidence>